<organism evidence="8 9">
    <name type="scientific">Pseudovibrio exalbescens</name>
    <dbReference type="NCBI Taxonomy" id="197461"/>
    <lineage>
        <taxon>Bacteria</taxon>
        <taxon>Pseudomonadati</taxon>
        <taxon>Pseudomonadota</taxon>
        <taxon>Alphaproteobacteria</taxon>
        <taxon>Hyphomicrobiales</taxon>
        <taxon>Stappiaceae</taxon>
        <taxon>Pseudovibrio</taxon>
    </lineage>
</organism>
<dbReference type="PANTHER" id="PTHR37549:SF1">
    <property type="entry name" value="LIPOPROTEIN LPRI"/>
    <property type="match status" value="1"/>
</dbReference>
<protein>
    <recommendedName>
        <fullName evidence="10">Membrane-bound lysozyme-inhibitor of c-type lysozyme</fullName>
    </recommendedName>
</protein>
<gene>
    <name evidence="8" type="ORF">A3843_01315</name>
</gene>
<evidence type="ECO:0000256" key="5">
    <source>
        <dbReference type="SAM" id="SignalP"/>
    </source>
</evidence>
<keyword evidence="1 5" id="KW-0732">Signal</keyword>
<proteinExistence type="predicted"/>
<dbReference type="InterPro" id="IPR052755">
    <property type="entry name" value="Lysozyme_Inhibitor_LprI"/>
</dbReference>
<dbReference type="AlphaFoldDB" id="A0A1U7JM71"/>
<evidence type="ECO:0000313" key="8">
    <source>
        <dbReference type="EMBL" id="OKL45792.1"/>
    </source>
</evidence>
<name>A0A1U7JM71_9HYPH</name>
<dbReference type="Gene3D" id="2.40.128.200">
    <property type="match status" value="1"/>
</dbReference>
<dbReference type="PANTHER" id="PTHR37549">
    <property type="entry name" value="LIPOPROTEIN LPRI"/>
    <property type="match status" value="1"/>
</dbReference>
<dbReference type="Pfam" id="PF09864">
    <property type="entry name" value="MliC"/>
    <property type="match status" value="1"/>
</dbReference>
<evidence type="ECO:0000256" key="4">
    <source>
        <dbReference type="ARBA" id="ARBA00023288"/>
    </source>
</evidence>
<evidence type="ECO:0000256" key="1">
    <source>
        <dbReference type="ARBA" id="ARBA00022729"/>
    </source>
</evidence>
<feature type="domain" description="Lysozyme inhibitor LprI-like N-terminal" evidence="6">
    <location>
        <begin position="31"/>
        <end position="116"/>
    </location>
</feature>
<dbReference type="InterPro" id="IPR018660">
    <property type="entry name" value="MliC"/>
</dbReference>
<evidence type="ECO:0000256" key="2">
    <source>
        <dbReference type="ARBA" id="ARBA00023136"/>
    </source>
</evidence>
<comment type="caution">
    <text evidence="8">The sequence shown here is derived from an EMBL/GenBank/DDBJ whole genome shotgun (WGS) entry which is preliminary data.</text>
</comment>
<evidence type="ECO:0000256" key="3">
    <source>
        <dbReference type="ARBA" id="ARBA00023139"/>
    </source>
</evidence>
<dbReference type="SUPFAM" id="SSF141488">
    <property type="entry name" value="YdhA-like"/>
    <property type="match status" value="1"/>
</dbReference>
<dbReference type="RefSeq" id="WP_028482046.1">
    <property type="nucleotide sequence ID" value="NZ_LVVZ01000003.1"/>
</dbReference>
<feature type="domain" description="C-type lysozyme inhibitor" evidence="7">
    <location>
        <begin position="131"/>
        <end position="197"/>
    </location>
</feature>
<dbReference type="STRING" id="197461.A3843_01315"/>
<reference evidence="8 9" key="1">
    <citation type="submission" date="2016-03" db="EMBL/GenBank/DDBJ databases">
        <title>Genome sequence of Nesiotobacter sp. nov., a moderately halophilic alphaproteobacterium isolated from the Yellow Sea, China.</title>
        <authorList>
            <person name="Zhang G."/>
            <person name="Zhang R."/>
        </authorList>
    </citation>
    <scope>NUCLEOTIDE SEQUENCE [LARGE SCALE GENOMIC DNA]</scope>
    <source>
        <strain evidence="8 9">WB1-6</strain>
    </source>
</reference>
<accession>A0A1U7JM71</accession>
<feature type="signal peptide" evidence="5">
    <location>
        <begin position="1"/>
        <end position="23"/>
    </location>
</feature>
<keyword evidence="4" id="KW-0449">Lipoprotein</keyword>
<evidence type="ECO:0008006" key="10">
    <source>
        <dbReference type="Google" id="ProtNLM"/>
    </source>
</evidence>
<dbReference type="Gene3D" id="1.20.1270.180">
    <property type="match status" value="1"/>
</dbReference>
<keyword evidence="2" id="KW-0472">Membrane</keyword>
<evidence type="ECO:0000259" key="6">
    <source>
        <dbReference type="Pfam" id="PF07007"/>
    </source>
</evidence>
<dbReference type="EMBL" id="LVVZ01000003">
    <property type="protein sequence ID" value="OKL45792.1"/>
    <property type="molecule type" value="Genomic_DNA"/>
</dbReference>
<evidence type="ECO:0000259" key="7">
    <source>
        <dbReference type="Pfam" id="PF09864"/>
    </source>
</evidence>
<keyword evidence="3" id="KW-0564">Palmitate</keyword>
<dbReference type="Pfam" id="PF07007">
    <property type="entry name" value="LprI"/>
    <property type="match status" value="1"/>
</dbReference>
<feature type="chain" id="PRO_5010575958" description="Membrane-bound lysozyme-inhibitor of c-type lysozyme" evidence="5">
    <location>
        <begin position="24"/>
        <end position="207"/>
    </location>
</feature>
<evidence type="ECO:0000313" key="9">
    <source>
        <dbReference type="Proteomes" id="UP000185783"/>
    </source>
</evidence>
<dbReference type="GO" id="GO:0005576">
    <property type="term" value="C:extracellular region"/>
    <property type="evidence" value="ECO:0007669"/>
    <property type="project" value="TreeGrafter"/>
</dbReference>
<dbReference type="Proteomes" id="UP000185783">
    <property type="component" value="Unassembled WGS sequence"/>
</dbReference>
<dbReference type="InterPro" id="IPR036328">
    <property type="entry name" value="MliC_sf"/>
</dbReference>
<sequence>MNAPHTFLAAIPFCVLAVTGTSAATTPTFDCAKASGSVEEMICADENLAGLDRKLDEVWQQVSKKEEARAENGDTPRVEQWKAVQRGWIKGRNECWKAPDVNACVTEAYEKRISELEVLYDIAPLVNAVVYACDGEAPRRISASFYNALKPGVLLERGDETLVGLQAISASGARYVANFGVEFWTKGDTAFVTWPQGTEFSCHVTDE</sequence>
<dbReference type="InterPro" id="IPR009739">
    <property type="entry name" value="LprI-like_N"/>
</dbReference>
<keyword evidence="9" id="KW-1185">Reference proteome</keyword>